<dbReference type="OrthoDB" id="6425975at2759"/>
<organism evidence="2 3">
    <name type="scientific">Nephila pilipes</name>
    <name type="common">Giant wood spider</name>
    <name type="synonym">Nephila maculata</name>
    <dbReference type="NCBI Taxonomy" id="299642"/>
    <lineage>
        <taxon>Eukaryota</taxon>
        <taxon>Metazoa</taxon>
        <taxon>Ecdysozoa</taxon>
        <taxon>Arthropoda</taxon>
        <taxon>Chelicerata</taxon>
        <taxon>Arachnida</taxon>
        <taxon>Araneae</taxon>
        <taxon>Araneomorphae</taxon>
        <taxon>Entelegynae</taxon>
        <taxon>Araneoidea</taxon>
        <taxon>Nephilidae</taxon>
        <taxon>Nephila</taxon>
    </lineage>
</organism>
<reference evidence="2" key="1">
    <citation type="submission" date="2020-08" db="EMBL/GenBank/DDBJ databases">
        <title>Multicomponent nature underlies the extraordinary mechanical properties of spider dragline silk.</title>
        <authorList>
            <person name="Kono N."/>
            <person name="Nakamura H."/>
            <person name="Mori M."/>
            <person name="Yoshida Y."/>
            <person name="Ohtoshi R."/>
            <person name="Malay A.D."/>
            <person name="Moran D.A.P."/>
            <person name="Tomita M."/>
            <person name="Numata K."/>
            <person name="Arakawa K."/>
        </authorList>
    </citation>
    <scope>NUCLEOTIDE SEQUENCE</scope>
</reference>
<dbReference type="GO" id="GO:0016485">
    <property type="term" value="P:protein processing"/>
    <property type="evidence" value="ECO:0007669"/>
    <property type="project" value="TreeGrafter"/>
</dbReference>
<dbReference type="SUPFAM" id="SSF55486">
    <property type="entry name" value="Metalloproteases ('zincins'), catalytic domain"/>
    <property type="match status" value="1"/>
</dbReference>
<evidence type="ECO:0000313" key="2">
    <source>
        <dbReference type="EMBL" id="GFU12537.1"/>
    </source>
</evidence>
<keyword evidence="3" id="KW-1185">Reference proteome</keyword>
<dbReference type="InterPro" id="IPR024079">
    <property type="entry name" value="MetalloPept_cat_dom_sf"/>
</dbReference>
<proteinExistence type="predicted"/>
<protein>
    <submittedName>
        <fullName evidence="2">Endothelin-converting enzyme homolog</fullName>
    </submittedName>
</protein>
<evidence type="ECO:0000259" key="1">
    <source>
        <dbReference type="Pfam" id="PF01431"/>
    </source>
</evidence>
<dbReference type="PROSITE" id="PS51885">
    <property type="entry name" value="NEPRILYSIN"/>
    <property type="match status" value="1"/>
</dbReference>
<feature type="domain" description="Peptidase M13 C-terminal" evidence="1">
    <location>
        <begin position="17"/>
        <end position="139"/>
    </location>
</feature>
<name>A0A8X6UF01_NEPPI</name>
<dbReference type="Pfam" id="PF01431">
    <property type="entry name" value="Peptidase_M13"/>
    <property type="match status" value="1"/>
</dbReference>
<sequence length="150" mass="17535">MFGHEEEKKWTKHQILTHSRSKRNATGEISNWWTEETKQIFENKSDCFVKQYNKYGLDGRRTLVENIADNGGLQQAYTAFLSWKEKQVSNIKLPKLEEYSIDQLFFIAYGSIWCIKYAPGILNYTIREAEHAPSPYRFSSSKSFPPPKVC</sequence>
<dbReference type="InterPro" id="IPR018497">
    <property type="entry name" value="Peptidase_M13_C"/>
</dbReference>
<gene>
    <name evidence="2" type="ORF">NPIL_455141</name>
</gene>
<dbReference type="AlphaFoldDB" id="A0A8X6UF01"/>
<dbReference type="Gene3D" id="3.40.390.10">
    <property type="entry name" value="Collagenase (Catalytic Domain)"/>
    <property type="match status" value="1"/>
</dbReference>
<dbReference type="PANTHER" id="PTHR11733">
    <property type="entry name" value="ZINC METALLOPROTEASE FAMILY M13 NEPRILYSIN-RELATED"/>
    <property type="match status" value="1"/>
</dbReference>
<dbReference type="GO" id="GO:0005886">
    <property type="term" value="C:plasma membrane"/>
    <property type="evidence" value="ECO:0007669"/>
    <property type="project" value="TreeGrafter"/>
</dbReference>
<dbReference type="PANTHER" id="PTHR11733:SF133">
    <property type="entry name" value="PHOSPHATE-REGULATING NEUTRAL ENDOPEPTIDASE PHEX"/>
    <property type="match status" value="1"/>
</dbReference>
<accession>A0A8X6UF01</accession>
<dbReference type="Proteomes" id="UP000887013">
    <property type="component" value="Unassembled WGS sequence"/>
</dbReference>
<dbReference type="GO" id="GO:0004222">
    <property type="term" value="F:metalloendopeptidase activity"/>
    <property type="evidence" value="ECO:0007669"/>
    <property type="project" value="InterPro"/>
</dbReference>
<dbReference type="EMBL" id="BMAW01078800">
    <property type="protein sequence ID" value="GFU12537.1"/>
    <property type="molecule type" value="Genomic_DNA"/>
</dbReference>
<evidence type="ECO:0000313" key="3">
    <source>
        <dbReference type="Proteomes" id="UP000887013"/>
    </source>
</evidence>
<comment type="caution">
    <text evidence="2">The sequence shown here is derived from an EMBL/GenBank/DDBJ whole genome shotgun (WGS) entry which is preliminary data.</text>
</comment>
<dbReference type="InterPro" id="IPR000718">
    <property type="entry name" value="Peptidase_M13"/>
</dbReference>